<feature type="domain" description="N-acetyltransferase" evidence="4">
    <location>
        <begin position="219"/>
        <end position="349"/>
    </location>
</feature>
<dbReference type="Gene3D" id="3.40.630.30">
    <property type="match status" value="2"/>
</dbReference>
<dbReference type="CDD" id="cd04301">
    <property type="entry name" value="NAT_SF"/>
    <property type="match status" value="2"/>
</dbReference>
<sequence>MGAAAGRLGRGPRRARRGPQGVPPAGARGRQRRARHAATLAARRVAGLRVFTLRPVAADDRDRVLDLVSTGLAHGEGDDVPGLEHLLWGEPREDGLGFVATRDGEVVGAAFGSVAERGGVLRAYVKVVVVAERCRRSGAGRLLLGALEQAARVRGATEIQAGGSAPSYWWPGVDTADREATAFFGACGYALPDGAPATNLDVDLEAHRNLVREPTQPQVPMRRLTHQEWPAFEEWMRETWGETWAAEVGGALRRHPVSCFVAAEDGDYLGFAAYDTNRAGWFGPMGSDPAARGRGVGAALLRACLSDYLDAGRTACEIAWVGPVEFYARVVGAEPGRTFVALRKPLTDDADASA</sequence>
<dbReference type="Pfam" id="PF00583">
    <property type="entry name" value="Acetyltransf_1"/>
    <property type="match status" value="2"/>
</dbReference>
<keyword evidence="2" id="KW-0012">Acyltransferase</keyword>
<feature type="compositionally biased region" description="Low complexity" evidence="3">
    <location>
        <begin position="18"/>
        <end position="28"/>
    </location>
</feature>
<evidence type="ECO:0000313" key="6">
    <source>
        <dbReference type="Proteomes" id="UP000306740"/>
    </source>
</evidence>
<accession>A0A5C4MAU7</accession>
<evidence type="ECO:0000313" key="5">
    <source>
        <dbReference type="EMBL" id="TNC33119.1"/>
    </source>
</evidence>
<dbReference type="Proteomes" id="UP000306740">
    <property type="component" value="Unassembled WGS sequence"/>
</dbReference>
<dbReference type="InterPro" id="IPR050832">
    <property type="entry name" value="Bact_Acetyltransf"/>
</dbReference>
<evidence type="ECO:0000256" key="1">
    <source>
        <dbReference type="ARBA" id="ARBA00022679"/>
    </source>
</evidence>
<reference evidence="5 6" key="1">
    <citation type="submission" date="2019-05" db="EMBL/GenBank/DDBJ databases">
        <title>Mumia sp. nov., isolated from the intestinal contents of plateau pika (Ochotona curzoniae) in the Qinghai-Tibet plateau of China.</title>
        <authorList>
            <person name="Tian Z."/>
        </authorList>
    </citation>
    <scope>NUCLEOTIDE SEQUENCE [LARGE SCALE GENOMIC DNA]</scope>
    <source>
        <strain evidence="6">527</strain>
    </source>
</reference>
<dbReference type="GO" id="GO:0016747">
    <property type="term" value="F:acyltransferase activity, transferring groups other than amino-acyl groups"/>
    <property type="evidence" value="ECO:0007669"/>
    <property type="project" value="InterPro"/>
</dbReference>
<dbReference type="InterPro" id="IPR016181">
    <property type="entry name" value="Acyl_CoA_acyltransferase"/>
</dbReference>
<feature type="region of interest" description="Disordered" evidence="3">
    <location>
        <begin position="1"/>
        <end position="34"/>
    </location>
</feature>
<dbReference type="PANTHER" id="PTHR43877">
    <property type="entry name" value="AMINOALKYLPHOSPHONATE N-ACETYLTRANSFERASE-RELATED-RELATED"/>
    <property type="match status" value="1"/>
</dbReference>
<proteinExistence type="predicted"/>
<dbReference type="InterPro" id="IPR000182">
    <property type="entry name" value="GNAT_dom"/>
</dbReference>
<name>A0A5C4MAU7_9ACTN</name>
<evidence type="ECO:0000256" key="2">
    <source>
        <dbReference type="ARBA" id="ARBA00023315"/>
    </source>
</evidence>
<organism evidence="5 6">
    <name type="scientific">Mumia zhuanghuii</name>
    <dbReference type="NCBI Taxonomy" id="2585211"/>
    <lineage>
        <taxon>Bacteria</taxon>
        <taxon>Bacillati</taxon>
        <taxon>Actinomycetota</taxon>
        <taxon>Actinomycetes</taxon>
        <taxon>Propionibacteriales</taxon>
        <taxon>Nocardioidaceae</taxon>
        <taxon>Mumia</taxon>
    </lineage>
</organism>
<dbReference type="OrthoDB" id="273614at2"/>
<keyword evidence="1 5" id="KW-0808">Transferase</keyword>
<dbReference type="AlphaFoldDB" id="A0A5C4MAU7"/>
<dbReference type="EMBL" id="VDFR01000177">
    <property type="protein sequence ID" value="TNC33119.1"/>
    <property type="molecule type" value="Genomic_DNA"/>
</dbReference>
<feature type="domain" description="N-acetyltransferase" evidence="4">
    <location>
        <begin position="51"/>
        <end position="211"/>
    </location>
</feature>
<evidence type="ECO:0000259" key="4">
    <source>
        <dbReference type="PROSITE" id="PS51186"/>
    </source>
</evidence>
<dbReference type="PROSITE" id="PS51186">
    <property type="entry name" value="GNAT"/>
    <property type="match status" value="2"/>
</dbReference>
<gene>
    <name evidence="5" type="ORF">FHE65_29585</name>
</gene>
<dbReference type="SUPFAM" id="SSF55729">
    <property type="entry name" value="Acyl-CoA N-acyltransferases (Nat)"/>
    <property type="match status" value="2"/>
</dbReference>
<evidence type="ECO:0000256" key="3">
    <source>
        <dbReference type="SAM" id="MobiDB-lite"/>
    </source>
</evidence>
<protein>
    <submittedName>
        <fullName evidence="5">GNAT family N-acetyltransferase</fullName>
    </submittedName>
</protein>
<comment type="caution">
    <text evidence="5">The sequence shown here is derived from an EMBL/GenBank/DDBJ whole genome shotgun (WGS) entry which is preliminary data.</text>
</comment>